<gene>
    <name evidence="3" type="ORF">GCM10010280_33990</name>
</gene>
<proteinExistence type="predicted"/>
<keyword evidence="4" id="KW-1185">Reference proteome</keyword>
<dbReference type="SUPFAM" id="SSF46785">
    <property type="entry name" value="Winged helix' DNA-binding domain"/>
    <property type="match status" value="1"/>
</dbReference>
<reference evidence="3" key="1">
    <citation type="journal article" date="2014" name="Int. J. Syst. Evol. Microbiol.">
        <title>Complete genome sequence of Corynebacterium casei LMG S-19264T (=DSM 44701T), isolated from a smear-ripened cheese.</title>
        <authorList>
            <consortium name="US DOE Joint Genome Institute (JGI-PGF)"/>
            <person name="Walter F."/>
            <person name="Albersmeier A."/>
            <person name="Kalinowski J."/>
            <person name="Ruckert C."/>
        </authorList>
    </citation>
    <scope>NUCLEOTIDE SEQUENCE</scope>
    <source>
        <strain evidence="3">JCM 4403</strain>
    </source>
</reference>
<dbReference type="InterPro" id="IPR036390">
    <property type="entry name" value="WH_DNA-bd_sf"/>
</dbReference>
<dbReference type="InterPro" id="IPR039422">
    <property type="entry name" value="MarR/SlyA-like"/>
</dbReference>
<dbReference type="Proteomes" id="UP000656732">
    <property type="component" value="Unassembled WGS sequence"/>
</dbReference>
<dbReference type="SMART" id="SM00347">
    <property type="entry name" value="HTH_MARR"/>
    <property type="match status" value="1"/>
</dbReference>
<reference evidence="3" key="2">
    <citation type="submission" date="2020-09" db="EMBL/GenBank/DDBJ databases">
        <authorList>
            <person name="Sun Q."/>
            <person name="Ohkuma M."/>
        </authorList>
    </citation>
    <scope>NUCLEOTIDE SEQUENCE</scope>
    <source>
        <strain evidence="3">JCM 4403</strain>
    </source>
</reference>
<dbReference type="InterPro" id="IPR036388">
    <property type="entry name" value="WH-like_DNA-bd_sf"/>
</dbReference>
<dbReference type="PANTHER" id="PTHR33164:SF106">
    <property type="entry name" value="TRANSCRIPTIONAL REGULATORY PROTEIN"/>
    <property type="match status" value="1"/>
</dbReference>
<evidence type="ECO:0000259" key="2">
    <source>
        <dbReference type="PROSITE" id="PS50995"/>
    </source>
</evidence>
<accession>A0A918EZ42</accession>
<dbReference type="AlphaFoldDB" id="A0A918EZ42"/>
<sequence>MARADDTGRQRAGRGGPDGPPAPEPADLQAFAVQLRRMNGEINRMVHGFAHHNGLHVTDVQALAAILDADEPMTPGRLREHLGLTSGAVTACVDRLERAGHVTRVRESSDRRVVHLYYAADARPAARTYFRPLAQAAGAALDRFDDAELAVALRFLTALNEELALREAFGRP</sequence>
<feature type="region of interest" description="Disordered" evidence="1">
    <location>
        <begin position="1"/>
        <end position="26"/>
    </location>
</feature>
<feature type="domain" description="HTH marR-type" evidence="2">
    <location>
        <begin position="28"/>
        <end position="161"/>
    </location>
</feature>
<protein>
    <submittedName>
        <fullName evidence="3">MarR family transcriptional regulator</fullName>
    </submittedName>
</protein>
<organism evidence="3 4">
    <name type="scientific">Streptomyces pilosus</name>
    <dbReference type="NCBI Taxonomy" id="28893"/>
    <lineage>
        <taxon>Bacteria</taxon>
        <taxon>Bacillati</taxon>
        <taxon>Actinomycetota</taxon>
        <taxon>Actinomycetes</taxon>
        <taxon>Kitasatosporales</taxon>
        <taxon>Streptomycetaceae</taxon>
        <taxon>Streptomyces</taxon>
    </lineage>
</organism>
<name>A0A918EZ42_9ACTN</name>
<evidence type="ECO:0000313" key="3">
    <source>
        <dbReference type="EMBL" id="GGQ84438.1"/>
    </source>
</evidence>
<dbReference type="PANTHER" id="PTHR33164">
    <property type="entry name" value="TRANSCRIPTIONAL REGULATOR, MARR FAMILY"/>
    <property type="match status" value="1"/>
</dbReference>
<dbReference type="RefSeq" id="WP_189558741.1">
    <property type="nucleotide sequence ID" value="NZ_BMTE01000005.1"/>
</dbReference>
<dbReference type="EMBL" id="BMTU01000006">
    <property type="protein sequence ID" value="GGQ84438.1"/>
    <property type="molecule type" value="Genomic_DNA"/>
</dbReference>
<dbReference type="PROSITE" id="PS50995">
    <property type="entry name" value="HTH_MARR_2"/>
    <property type="match status" value="1"/>
</dbReference>
<evidence type="ECO:0000256" key="1">
    <source>
        <dbReference type="SAM" id="MobiDB-lite"/>
    </source>
</evidence>
<dbReference type="Pfam" id="PF12802">
    <property type="entry name" value="MarR_2"/>
    <property type="match status" value="1"/>
</dbReference>
<dbReference type="InterPro" id="IPR000835">
    <property type="entry name" value="HTH_MarR-typ"/>
</dbReference>
<dbReference type="GO" id="GO:0003700">
    <property type="term" value="F:DNA-binding transcription factor activity"/>
    <property type="evidence" value="ECO:0007669"/>
    <property type="project" value="InterPro"/>
</dbReference>
<dbReference type="Gene3D" id="1.10.10.10">
    <property type="entry name" value="Winged helix-like DNA-binding domain superfamily/Winged helix DNA-binding domain"/>
    <property type="match status" value="1"/>
</dbReference>
<evidence type="ECO:0000313" key="4">
    <source>
        <dbReference type="Proteomes" id="UP000656732"/>
    </source>
</evidence>
<dbReference type="GO" id="GO:0006950">
    <property type="term" value="P:response to stress"/>
    <property type="evidence" value="ECO:0007669"/>
    <property type="project" value="TreeGrafter"/>
</dbReference>
<comment type="caution">
    <text evidence="3">The sequence shown here is derived from an EMBL/GenBank/DDBJ whole genome shotgun (WGS) entry which is preliminary data.</text>
</comment>